<dbReference type="EMBL" id="CAJVPV010061083">
    <property type="protein sequence ID" value="CAG8790616.1"/>
    <property type="molecule type" value="Genomic_DNA"/>
</dbReference>
<dbReference type="Proteomes" id="UP000789342">
    <property type="component" value="Unassembled WGS sequence"/>
</dbReference>
<dbReference type="OrthoDB" id="430051at2759"/>
<evidence type="ECO:0000313" key="1">
    <source>
        <dbReference type="EMBL" id="CAG8790616.1"/>
    </source>
</evidence>
<feature type="non-terminal residue" evidence="1">
    <location>
        <position position="1"/>
    </location>
</feature>
<name>A0A9N9JPW0_9GLOM</name>
<protein>
    <submittedName>
        <fullName evidence="1">3225_t:CDS:1</fullName>
    </submittedName>
</protein>
<comment type="caution">
    <text evidence="1">The sequence shown here is derived from an EMBL/GenBank/DDBJ whole genome shotgun (WGS) entry which is preliminary data.</text>
</comment>
<proteinExistence type="predicted"/>
<feature type="non-terminal residue" evidence="1">
    <location>
        <position position="109"/>
    </location>
</feature>
<sequence length="109" mass="12085">MGCNKCTHPTCPHSLIKNDVCPCQSDSCNGQMVLDATSAPRWKLSCNECNFVSTFTDIIKGVTISVGEFCESEDCNTCILKIEFRENQNKKPLEGCILCDEEIMGLLEN</sequence>
<reference evidence="1" key="1">
    <citation type="submission" date="2021-06" db="EMBL/GenBank/DDBJ databases">
        <authorList>
            <person name="Kallberg Y."/>
            <person name="Tangrot J."/>
            <person name="Rosling A."/>
        </authorList>
    </citation>
    <scope>NUCLEOTIDE SEQUENCE</scope>
    <source>
        <strain evidence="1">CL551</strain>
    </source>
</reference>
<evidence type="ECO:0000313" key="2">
    <source>
        <dbReference type="Proteomes" id="UP000789342"/>
    </source>
</evidence>
<organism evidence="1 2">
    <name type="scientific">Acaulospora morrowiae</name>
    <dbReference type="NCBI Taxonomy" id="94023"/>
    <lineage>
        <taxon>Eukaryota</taxon>
        <taxon>Fungi</taxon>
        <taxon>Fungi incertae sedis</taxon>
        <taxon>Mucoromycota</taxon>
        <taxon>Glomeromycotina</taxon>
        <taxon>Glomeromycetes</taxon>
        <taxon>Diversisporales</taxon>
        <taxon>Acaulosporaceae</taxon>
        <taxon>Acaulospora</taxon>
    </lineage>
</organism>
<gene>
    <name evidence="1" type="ORF">AMORRO_LOCUS18109</name>
</gene>
<dbReference type="AlphaFoldDB" id="A0A9N9JPW0"/>
<keyword evidence="2" id="KW-1185">Reference proteome</keyword>
<accession>A0A9N9JPW0</accession>